<keyword evidence="5" id="KW-0238">DNA-binding</keyword>
<evidence type="ECO:0000256" key="5">
    <source>
        <dbReference type="ARBA" id="ARBA00023125"/>
    </source>
</evidence>
<dbReference type="CDD" id="cd07153">
    <property type="entry name" value="Fur_like"/>
    <property type="match status" value="1"/>
</dbReference>
<keyword evidence="3" id="KW-0862">Zinc</keyword>
<dbReference type="SUPFAM" id="SSF46785">
    <property type="entry name" value="Winged helix' DNA-binding domain"/>
    <property type="match status" value="1"/>
</dbReference>
<keyword evidence="4" id="KW-0805">Transcription regulation</keyword>
<evidence type="ECO:0000313" key="7">
    <source>
        <dbReference type="EMBL" id="MDR6243411.1"/>
    </source>
</evidence>
<sequence length="164" mass="18937">MMVLTEQVDRIKERLKSKGYKLTPQRETTIRVLLEHEKDHLSAEEVFLLVKEQFPEIGMATVYRVLDLLNELQIVQKVNFGDGAARFDLRAANSPHLHHHLICTRCGNVEEIMEDWLVTLEKRVEREYGFTVTDHRLDFQGVCSACQAKEREKNKGGKNCQAVS</sequence>
<evidence type="ECO:0000256" key="6">
    <source>
        <dbReference type="ARBA" id="ARBA00023163"/>
    </source>
</evidence>
<keyword evidence="8" id="KW-1185">Reference proteome</keyword>
<dbReference type="InterPro" id="IPR036390">
    <property type="entry name" value="WH_DNA-bd_sf"/>
</dbReference>
<dbReference type="Gene3D" id="1.10.10.10">
    <property type="entry name" value="Winged helix-like DNA-binding domain superfamily/Winged helix DNA-binding domain"/>
    <property type="match status" value="1"/>
</dbReference>
<evidence type="ECO:0000256" key="2">
    <source>
        <dbReference type="ARBA" id="ARBA00022491"/>
    </source>
</evidence>
<accession>A0ABU1IW15</accession>
<evidence type="ECO:0000256" key="3">
    <source>
        <dbReference type="ARBA" id="ARBA00022833"/>
    </source>
</evidence>
<evidence type="ECO:0000256" key="1">
    <source>
        <dbReference type="ARBA" id="ARBA00007957"/>
    </source>
</evidence>
<dbReference type="PANTHER" id="PTHR33202">
    <property type="entry name" value="ZINC UPTAKE REGULATION PROTEIN"/>
    <property type="match status" value="1"/>
</dbReference>
<dbReference type="InterPro" id="IPR002481">
    <property type="entry name" value="FUR"/>
</dbReference>
<gene>
    <name evidence="7" type="ORF">JOC58_001298</name>
</gene>
<dbReference type="Gene3D" id="3.30.1490.190">
    <property type="match status" value="1"/>
</dbReference>
<name>A0ABU1IW15_9BACL</name>
<proteinExistence type="inferred from homology"/>
<dbReference type="PANTHER" id="PTHR33202:SF7">
    <property type="entry name" value="FERRIC UPTAKE REGULATION PROTEIN"/>
    <property type="match status" value="1"/>
</dbReference>
<dbReference type="InterPro" id="IPR036388">
    <property type="entry name" value="WH-like_DNA-bd_sf"/>
</dbReference>
<comment type="similarity">
    <text evidence="1">Belongs to the Fur family.</text>
</comment>
<reference evidence="7 8" key="1">
    <citation type="submission" date="2023-07" db="EMBL/GenBank/DDBJ databases">
        <title>Genomic Encyclopedia of Type Strains, Phase IV (KMG-IV): sequencing the most valuable type-strain genomes for metagenomic binning, comparative biology and taxonomic classification.</title>
        <authorList>
            <person name="Goeker M."/>
        </authorList>
    </citation>
    <scope>NUCLEOTIDE SEQUENCE [LARGE SCALE GENOMIC DNA]</scope>
    <source>
        <strain evidence="7 8">DSM 22170</strain>
    </source>
</reference>
<evidence type="ECO:0000313" key="8">
    <source>
        <dbReference type="Proteomes" id="UP001185028"/>
    </source>
</evidence>
<organism evidence="7 8">
    <name type="scientific">Paenibacillus hunanensis</name>
    <dbReference type="NCBI Taxonomy" id="539262"/>
    <lineage>
        <taxon>Bacteria</taxon>
        <taxon>Bacillati</taxon>
        <taxon>Bacillota</taxon>
        <taxon>Bacilli</taxon>
        <taxon>Bacillales</taxon>
        <taxon>Paenibacillaceae</taxon>
        <taxon>Paenibacillus</taxon>
    </lineage>
</organism>
<protein>
    <submittedName>
        <fullName evidence="7">Fur family ferric uptake transcriptional regulator</fullName>
    </submittedName>
</protein>
<comment type="caution">
    <text evidence="7">The sequence shown here is derived from an EMBL/GenBank/DDBJ whole genome shotgun (WGS) entry which is preliminary data.</text>
</comment>
<keyword evidence="2" id="KW-0678">Repressor</keyword>
<keyword evidence="6" id="KW-0804">Transcription</keyword>
<dbReference type="EMBL" id="JAVDQH010000004">
    <property type="protein sequence ID" value="MDR6243411.1"/>
    <property type="molecule type" value="Genomic_DNA"/>
</dbReference>
<dbReference type="Pfam" id="PF01475">
    <property type="entry name" value="FUR"/>
    <property type="match status" value="1"/>
</dbReference>
<evidence type="ECO:0000256" key="4">
    <source>
        <dbReference type="ARBA" id="ARBA00023015"/>
    </source>
</evidence>
<dbReference type="InterPro" id="IPR043135">
    <property type="entry name" value="Fur_C"/>
</dbReference>
<dbReference type="Proteomes" id="UP001185028">
    <property type="component" value="Unassembled WGS sequence"/>
</dbReference>